<protein>
    <submittedName>
        <fullName evidence="1">Putative platelet binding protein GspB</fullName>
    </submittedName>
</protein>
<gene>
    <name evidence="1" type="ORF">sS8_0263</name>
</gene>
<reference evidence="1 2" key="1">
    <citation type="submission" date="2016-12" db="EMBL/GenBank/DDBJ databases">
        <title>Genome sequencing of Methylocaldum marinum.</title>
        <authorList>
            <person name="Takeuchi M."/>
            <person name="Kamagata Y."/>
            <person name="Hiraoka S."/>
            <person name="Oshima K."/>
            <person name="Hattori M."/>
            <person name="Iwasaki W."/>
        </authorList>
    </citation>
    <scope>NUCLEOTIDE SEQUENCE [LARGE SCALE GENOMIC DNA]</scope>
    <source>
        <strain evidence="1 2">S8</strain>
    </source>
</reference>
<evidence type="ECO:0000313" key="2">
    <source>
        <dbReference type="Proteomes" id="UP000266313"/>
    </source>
</evidence>
<dbReference type="KEGG" id="mmai:sS8_0263"/>
<dbReference type="Proteomes" id="UP000266313">
    <property type="component" value="Chromosome"/>
</dbReference>
<accession>A0A286P3K9</accession>
<evidence type="ECO:0000313" key="1">
    <source>
        <dbReference type="EMBL" id="BBA32231.1"/>
    </source>
</evidence>
<name>A0A286P3K9_9GAMM</name>
<keyword evidence="2" id="KW-1185">Reference proteome</keyword>
<dbReference type="AlphaFoldDB" id="A0A286P3K9"/>
<proteinExistence type="predicted"/>
<organism evidence="1 2">
    <name type="scientific">Methylocaldum marinum</name>
    <dbReference type="NCBI Taxonomy" id="1432792"/>
    <lineage>
        <taxon>Bacteria</taxon>
        <taxon>Pseudomonadati</taxon>
        <taxon>Pseudomonadota</taxon>
        <taxon>Gammaproteobacteria</taxon>
        <taxon>Methylococcales</taxon>
        <taxon>Methylococcaceae</taxon>
        <taxon>Methylocaldum</taxon>
    </lineage>
</organism>
<dbReference type="EMBL" id="AP017928">
    <property type="protein sequence ID" value="BBA32231.1"/>
    <property type="molecule type" value="Genomic_DNA"/>
</dbReference>
<sequence>MVFKGGARRLLQKPTVFRSGMHNFDGESAFLDELEIPRYQYAEFSEDEGLVETDNHNISAIGGREYCDLLRSADVIVSI</sequence>